<feature type="region of interest" description="Disordered" evidence="1">
    <location>
        <begin position="694"/>
        <end position="718"/>
    </location>
</feature>
<dbReference type="VEuPathDB" id="AmoebaDB:EIN_134480"/>
<feature type="compositionally biased region" description="Basic and acidic residues" evidence="1">
    <location>
        <begin position="704"/>
        <end position="718"/>
    </location>
</feature>
<dbReference type="AlphaFoldDB" id="A0A0A1U2X2"/>
<feature type="region of interest" description="Disordered" evidence="1">
    <location>
        <begin position="103"/>
        <end position="135"/>
    </location>
</feature>
<evidence type="ECO:0000256" key="1">
    <source>
        <dbReference type="SAM" id="MobiDB-lite"/>
    </source>
</evidence>
<evidence type="ECO:0000313" key="2">
    <source>
        <dbReference type="EMBL" id="ELP85904.1"/>
    </source>
</evidence>
<sequence length="1160" mass="132643">MEDTIERLSDIFSKFDNDDLPSALTEEDINTIKKSISDVAKPVNYNEFFDSVLFDGISSSKAEYFKQKQSACNTALLDEYYICTCSPSITLYFCPACEKCLEKGTPSNSTPSAAPKTPRGENRQEDVPMKTHQLHTKPHQKGKTTLYALCNCGNCCQYANCPHTDKICCLTKNTCSLHSNTKTEEFKSISDKVLNNNLEQLALSFFNLMMENKEAELLRLVKYLIDVFKCSRLAYCFDYFLASKPFKDLTGEKGSEFLYSGEKLDSTLCDYTIQYCVTNPNIANYLFILLAQMKSSAHSTDIKAPRNYIGLFTKALHNKSLPVNQSNDLANKFAFCLFGNTVHYTTHELNSLCVMMVFSLLISRDAKLKQICKSESEGTQPNSDEIADLKKNYTPFFASVTATKAVFVNRFNADDYHEMFKCIVESEIIPDSIARNVSSFVRKLLISTKKTVDLYTSMQVKLFEVASIVLEAIFKNAPDASIKELVVLVSALLSRSDAEKSNLKLDDMYEDISKNIVGDFRYAPLVVRSLMFLCRVIWKKEYLESASKQSKKGVESDAFVFQCLSVNKNKLQSILTLAEKFFVIKRFVESNLVWELPDNKIFSDDKLKCVSDSFLLDSFDPGVGKKIDLFMREMVFKELSQKDIDKEKDDVAAFERTLEKKKPMEEIPLPEINAKHLFESSHSNLKDPVMGLSVTNSNASPKPMKKEKSKKAISDTKHKKPEIGRLEKLIDIAVSGNKPDDPFIMKLKKELKSDLKTLNEDKSAAAKDDELRKQPNVTQEVIKELNMRYYEREERKKAIGERAMILKKQIFTRYMQQKRIMMMWYLEPLFVLQDNNLDIVFVNPDEKYVTAYIILYIDIRYVKYIIKKVVDVNRLKLVGSLRNTTQLSESTKVSKDKYYVYTDSDGNVCFSENGPLIDPVRCLDVFSDAMFDAPFFNPMVPDFLGEQYRKIWLDWYVYYCGKLGSVPNDKIMFGGDIIKLEKMLNADVRVYGNIDFSKLLSHIQKARVQDSIEIDDDLTFNVFQDEFSLVIRYAWISANLGKLAKKLLTKDEAKNKVSTDIKLKEILDFVLMCLQHDAYLSATTKSDKIKTDISTQKSSTLSELNKAIKLIETHKNKIEEATLEQCIRLKNKLKALLFYESAFTVSLLYSSKSGFVKKDK</sequence>
<accession>A0A0A1U2X2</accession>
<evidence type="ECO:0000313" key="3">
    <source>
        <dbReference type="Proteomes" id="UP000014680"/>
    </source>
</evidence>
<reference evidence="2 3" key="1">
    <citation type="submission" date="2012-10" db="EMBL/GenBank/DDBJ databases">
        <authorList>
            <person name="Zafar N."/>
            <person name="Inman J."/>
            <person name="Hall N."/>
            <person name="Lorenzi H."/>
            <person name="Caler E."/>
        </authorList>
    </citation>
    <scope>NUCLEOTIDE SEQUENCE [LARGE SCALE GENOMIC DNA]</scope>
    <source>
        <strain evidence="2 3">IP1</strain>
    </source>
</reference>
<protein>
    <submittedName>
        <fullName evidence="2">Uncharacterized protein</fullName>
    </submittedName>
</protein>
<dbReference type="EMBL" id="KB207027">
    <property type="protein sequence ID" value="ELP85904.1"/>
    <property type="molecule type" value="Genomic_DNA"/>
</dbReference>
<dbReference type="OrthoDB" id="31291at2759"/>
<feature type="compositionally biased region" description="Basic and acidic residues" evidence="1">
    <location>
        <begin position="118"/>
        <end position="129"/>
    </location>
</feature>
<dbReference type="KEGG" id="eiv:EIN_134480"/>
<dbReference type="Proteomes" id="UP000014680">
    <property type="component" value="Unassembled WGS sequence"/>
</dbReference>
<name>A0A0A1U2X2_ENTIV</name>
<dbReference type="RefSeq" id="XP_004185250.1">
    <property type="nucleotide sequence ID" value="XM_004185202.1"/>
</dbReference>
<gene>
    <name evidence="2" type="ORF">EIN_134480</name>
</gene>
<keyword evidence="3" id="KW-1185">Reference proteome</keyword>
<dbReference type="GeneID" id="14884893"/>
<proteinExistence type="predicted"/>
<organism evidence="2 3">
    <name type="scientific">Entamoeba invadens IP1</name>
    <dbReference type="NCBI Taxonomy" id="370355"/>
    <lineage>
        <taxon>Eukaryota</taxon>
        <taxon>Amoebozoa</taxon>
        <taxon>Evosea</taxon>
        <taxon>Archamoebae</taxon>
        <taxon>Mastigamoebida</taxon>
        <taxon>Entamoebidae</taxon>
        <taxon>Entamoeba</taxon>
    </lineage>
</organism>